<dbReference type="EMBL" id="CAEZYF010000018">
    <property type="protein sequence ID" value="CAB4735201.1"/>
    <property type="molecule type" value="Genomic_DNA"/>
</dbReference>
<name>A0A6J6A860_9ZZZZ</name>
<dbReference type="GO" id="GO:0052689">
    <property type="term" value="F:carboxylic ester hydrolase activity"/>
    <property type="evidence" value="ECO:0007669"/>
    <property type="project" value="InterPro"/>
</dbReference>
<proteinExistence type="predicted"/>
<feature type="domain" description="AB hydrolase-1" evidence="1">
    <location>
        <begin position="22"/>
        <end position="232"/>
    </location>
</feature>
<evidence type="ECO:0000313" key="5">
    <source>
        <dbReference type="EMBL" id="CAB4941939.1"/>
    </source>
</evidence>
<dbReference type="InterPro" id="IPR012354">
    <property type="entry name" value="Esterase_lipase"/>
</dbReference>
<gene>
    <name evidence="3" type="ORF">UFOPK2656_02479</name>
    <name evidence="4" type="ORF">UFOPK3267_00249</name>
    <name evidence="5" type="ORF">UFOPK3651_02230</name>
    <name evidence="6" type="ORF">UFOPK3931_01061</name>
    <name evidence="2" type="ORF">UFOPK4189_02422</name>
</gene>
<reference evidence="2" key="1">
    <citation type="submission" date="2020-05" db="EMBL/GenBank/DDBJ databases">
        <authorList>
            <person name="Chiriac C."/>
            <person name="Salcher M."/>
            <person name="Ghai R."/>
            <person name="Kavagutti S V."/>
        </authorList>
    </citation>
    <scope>NUCLEOTIDE SEQUENCE</scope>
</reference>
<dbReference type="SUPFAM" id="SSF53474">
    <property type="entry name" value="alpha/beta-Hydrolases"/>
    <property type="match status" value="1"/>
</dbReference>
<evidence type="ECO:0000259" key="1">
    <source>
        <dbReference type="Pfam" id="PF12697"/>
    </source>
</evidence>
<evidence type="ECO:0000313" key="4">
    <source>
        <dbReference type="EMBL" id="CAB4846533.1"/>
    </source>
</evidence>
<dbReference type="EMBL" id="CAFBMT010000013">
    <property type="protein sequence ID" value="CAB4941939.1"/>
    <property type="molecule type" value="Genomic_DNA"/>
</dbReference>
<accession>A0A6J6A860</accession>
<sequence length="251" mass="26170">MSALIPGAEPWSHRGTSAHGALVLHGFTGNPGSMRGVAEALAAAGYHVEMPLLPGHGTIVDDMVPTRWADWAGGAEAAYATLAARVQKVLIVGLSMGGALALRLGADHPEVAGLVCINPATVPQPQEVLDMVQGMIDGGTELMAAIGSDIADPEALESAYDATPLAALLSMMVDGLTPLAPAYPGMRQPLLLLNSPQDHVVEPAAAEFLASTYGGPIERVSLDRSYHVATQDYDKELIFESTVAFAQRVLV</sequence>
<evidence type="ECO:0000313" key="3">
    <source>
        <dbReference type="EMBL" id="CAB4735201.1"/>
    </source>
</evidence>
<dbReference type="AlphaFoldDB" id="A0A6J6A860"/>
<dbReference type="InterPro" id="IPR000073">
    <property type="entry name" value="AB_hydrolase_1"/>
</dbReference>
<protein>
    <submittedName>
        <fullName evidence="2">Unannotated protein</fullName>
    </submittedName>
</protein>
<dbReference type="InterPro" id="IPR029058">
    <property type="entry name" value="AB_hydrolase_fold"/>
</dbReference>
<dbReference type="EMBL" id="CAFBOL010000020">
    <property type="protein sequence ID" value="CAB4984843.1"/>
    <property type="molecule type" value="Genomic_DNA"/>
</dbReference>
<dbReference type="InterPro" id="IPR050266">
    <property type="entry name" value="AB_hydrolase_sf"/>
</dbReference>
<dbReference type="PANTHER" id="PTHR43798">
    <property type="entry name" value="MONOACYLGLYCEROL LIPASE"/>
    <property type="match status" value="1"/>
</dbReference>
<dbReference type="PIRSF" id="PIRSF017388">
    <property type="entry name" value="Esterase_lipase"/>
    <property type="match status" value="1"/>
</dbReference>
<evidence type="ECO:0000313" key="2">
    <source>
        <dbReference type="EMBL" id="CAB4364664.1"/>
    </source>
</evidence>
<organism evidence="2">
    <name type="scientific">freshwater metagenome</name>
    <dbReference type="NCBI Taxonomy" id="449393"/>
    <lineage>
        <taxon>unclassified sequences</taxon>
        <taxon>metagenomes</taxon>
        <taxon>ecological metagenomes</taxon>
    </lineage>
</organism>
<dbReference type="PANTHER" id="PTHR43798:SF33">
    <property type="entry name" value="HYDROLASE, PUTATIVE (AFU_ORTHOLOGUE AFUA_2G14860)-RELATED"/>
    <property type="match status" value="1"/>
</dbReference>
<dbReference type="GO" id="GO:0016020">
    <property type="term" value="C:membrane"/>
    <property type="evidence" value="ECO:0007669"/>
    <property type="project" value="TreeGrafter"/>
</dbReference>
<dbReference type="EMBL" id="CAFBIY010000008">
    <property type="protein sequence ID" value="CAB4846533.1"/>
    <property type="molecule type" value="Genomic_DNA"/>
</dbReference>
<dbReference type="EMBL" id="CAESGF010000016">
    <property type="protein sequence ID" value="CAB4364664.1"/>
    <property type="molecule type" value="Genomic_DNA"/>
</dbReference>
<dbReference type="Pfam" id="PF12697">
    <property type="entry name" value="Abhydrolase_6"/>
    <property type="match status" value="1"/>
</dbReference>
<evidence type="ECO:0000313" key="6">
    <source>
        <dbReference type="EMBL" id="CAB4984843.1"/>
    </source>
</evidence>
<dbReference type="Gene3D" id="3.40.50.1820">
    <property type="entry name" value="alpha/beta hydrolase"/>
    <property type="match status" value="1"/>
</dbReference>